<proteinExistence type="predicted"/>
<gene>
    <name evidence="1" type="ORF">ERS852551_02274</name>
</gene>
<evidence type="ECO:0000313" key="1">
    <source>
        <dbReference type="EMBL" id="CUP88797.1"/>
    </source>
</evidence>
<dbReference type="Proteomes" id="UP000095765">
    <property type="component" value="Unassembled WGS sequence"/>
</dbReference>
<reference evidence="1 2" key="1">
    <citation type="submission" date="2015-09" db="EMBL/GenBank/DDBJ databases">
        <authorList>
            <consortium name="Pathogen Informatics"/>
        </authorList>
    </citation>
    <scope>NUCLEOTIDE SEQUENCE [LARGE SCALE GENOMIC DNA]</scope>
    <source>
        <strain evidence="1 2">2789STDY5834939</strain>
    </source>
</reference>
<dbReference type="AlphaFoldDB" id="A0A174RYN8"/>
<name>A0A174RYN8_9FIRM</name>
<dbReference type="EMBL" id="CZBE01000015">
    <property type="protein sequence ID" value="CUP88797.1"/>
    <property type="molecule type" value="Genomic_DNA"/>
</dbReference>
<sequence>MVCRFVKDKQVAVGGKQPRKGSFCALAAGQDAGGLKHAVICQPQVCENGAHLMLRERRAAARILQDGFIRVKHVVILREIPSLHAAGKPGVRAAAHEVLEQRRLARAVCAEHDGARAGQKLERCVLQHRTRAVADGQSLYARGAPRRDGTGRAKRHAHLWQVGRALLFLQPFKAFGQNARPLCKLSLLLGGFALVQARFAVAHTLWSLAHRARLFTPAVNLLLETAFFRAVLFIFKLLEGAFPVPLREIVGVSAGIDAQPAVFNCPDGCAEPVEQRAVVGNEHNCTAAVQQQLLKLFDSIEIQVCCRFIGE</sequence>
<evidence type="ECO:0000313" key="2">
    <source>
        <dbReference type="Proteomes" id="UP000095765"/>
    </source>
</evidence>
<accession>A0A174RYN8</accession>
<organism evidence="1 2">
    <name type="scientific">Anaerotruncus colihominis</name>
    <dbReference type="NCBI Taxonomy" id="169435"/>
    <lineage>
        <taxon>Bacteria</taxon>
        <taxon>Bacillati</taxon>
        <taxon>Bacillota</taxon>
        <taxon>Clostridia</taxon>
        <taxon>Eubacteriales</taxon>
        <taxon>Oscillospiraceae</taxon>
        <taxon>Anaerotruncus</taxon>
    </lineage>
</organism>
<protein>
    <submittedName>
        <fullName evidence="1">Uncharacterized protein</fullName>
    </submittedName>
</protein>